<feature type="domain" description="DUF6604" evidence="2">
    <location>
        <begin position="54"/>
        <end position="161"/>
    </location>
</feature>
<dbReference type="InParanoid" id="A0A1V8T2S9"/>
<organism evidence="3 4">
    <name type="scientific">Cryoendolithus antarcticus</name>
    <dbReference type="NCBI Taxonomy" id="1507870"/>
    <lineage>
        <taxon>Eukaryota</taxon>
        <taxon>Fungi</taxon>
        <taxon>Dikarya</taxon>
        <taxon>Ascomycota</taxon>
        <taxon>Pezizomycotina</taxon>
        <taxon>Dothideomycetes</taxon>
        <taxon>Dothideomycetidae</taxon>
        <taxon>Cladosporiales</taxon>
        <taxon>Cladosporiaceae</taxon>
        <taxon>Cryoendolithus</taxon>
    </lineage>
</organism>
<accession>A0A1V8T2S9</accession>
<dbReference type="Proteomes" id="UP000192596">
    <property type="component" value="Unassembled WGS sequence"/>
</dbReference>
<gene>
    <name evidence="3" type="ORF">B0A48_09341</name>
</gene>
<evidence type="ECO:0000256" key="1">
    <source>
        <dbReference type="SAM" id="MobiDB-lite"/>
    </source>
</evidence>
<evidence type="ECO:0000259" key="2">
    <source>
        <dbReference type="Pfam" id="PF20253"/>
    </source>
</evidence>
<dbReference type="AlphaFoldDB" id="A0A1V8T2S9"/>
<sequence>MSSWETEVAAKTMVYKDHQSRFCTLLMSAQLADLGATAGITVEDANKSDCMKFLARLIVDSPLVIELPAEPFRFLRSTIEKRRAACDWFLTRAPEDEVTRNHLDFIGVLEWVERHLVSKSKSTLVPAPATSLSRRQGLPTEVALNGKNGFDTLKVYQLSSNDTGFLLAPGLRIEVVRDPPSGSPRGSATLSGKTRYRALFVDHSAPLIDHPPEAFDLGVPFPRTYAAERLSPSYWDSASLESEHIPRKPWPNRQFLTSRTGWLCPIYTTDRWTPPNATDYVAAMYTADTLDAELTSHNISDSGYAEMDTCSFERMDLYRSREYKEYKATRSAAEGLDFIWADDDSITSYYVGDDASVSPAFQLPSRLLLRDFAHTDGPALRGWPEDLSGMNEERLRGEKSDYEATWAQ</sequence>
<proteinExistence type="predicted"/>
<name>A0A1V8T2S9_9PEZI</name>
<comment type="caution">
    <text evidence="3">The sequence shown here is derived from an EMBL/GenBank/DDBJ whole genome shotgun (WGS) entry which is preliminary data.</text>
</comment>
<keyword evidence="4" id="KW-1185">Reference proteome</keyword>
<feature type="region of interest" description="Disordered" evidence="1">
    <location>
        <begin position="383"/>
        <end position="408"/>
    </location>
</feature>
<protein>
    <recommendedName>
        <fullName evidence="2">DUF6604 domain-containing protein</fullName>
    </recommendedName>
</protein>
<dbReference type="InterPro" id="IPR046539">
    <property type="entry name" value="DUF6604"/>
</dbReference>
<evidence type="ECO:0000313" key="3">
    <source>
        <dbReference type="EMBL" id="OQO05571.1"/>
    </source>
</evidence>
<feature type="compositionally biased region" description="Basic and acidic residues" evidence="1">
    <location>
        <begin position="391"/>
        <end position="402"/>
    </location>
</feature>
<dbReference type="Pfam" id="PF20253">
    <property type="entry name" value="DUF6604"/>
    <property type="match status" value="1"/>
</dbReference>
<dbReference type="EMBL" id="NAJO01000019">
    <property type="protein sequence ID" value="OQO05571.1"/>
    <property type="molecule type" value="Genomic_DNA"/>
</dbReference>
<evidence type="ECO:0000313" key="4">
    <source>
        <dbReference type="Proteomes" id="UP000192596"/>
    </source>
</evidence>
<reference evidence="4" key="1">
    <citation type="submission" date="2017-03" db="EMBL/GenBank/DDBJ databases">
        <title>Genomes of endolithic fungi from Antarctica.</title>
        <authorList>
            <person name="Coleine C."/>
            <person name="Masonjones S."/>
            <person name="Stajich J.E."/>
        </authorList>
    </citation>
    <scope>NUCLEOTIDE SEQUENCE [LARGE SCALE GENOMIC DNA]</scope>
    <source>
        <strain evidence="4">CCFEE 5527</strain>
    </source>
</reference>